<dbReference type="OrthoDB" id="9814548at2"/>
<evidence type="ECO:0000256" key="3">
    <source>
        <dbReference type="ARBA" id="ARBA00023110"/>
    </source>
</evidence>
<proteinExistence type="inferred from homology"/>
<comment type="catalytic activity">
    <reaction evidence="1 5 6">
        <text>[protein]-peptidylproline (omega=180) = [protein]-peptidylproline (omega=0)</text>
        <dbReference type="Rhea" id="RHEA:16237"/>
        <dbReference type="Rhea" id="RHEA-COMP:10747"/>
        <dbReference type="Rhea" id="RHEA-COMP:10748"/>
        <dbReference type="ChEBI" id="CHEBI:83833"/>
        <dbReference type="ChEBI" id="CHEBI:83834"/>
        <dbReference type="EC" id="5.2.1.8"/>
    </reaction>
</comment>
<evidence type="ECO:0000313" key="9">
    <source>
        <dbReference type="EMBL" id="SEK53542.1"/>
    </source>
</evidence>
<reference evidence="10" key="1">
    <citation type="submission" date="2016-10" db="EMBL/GenBank/DDBJ databases">
        <authorList>
            <person name="Varghese N."/>
            <person name="Submissions S."/>
        </authorList>
    </citation>
    <scope>NUCLEOTIDE SEQUENCE [LARGE SCALE GENOMIC DNA]</scope>
    <source>
        <strain evidence="10">DSM 16471</strain>
    </source>
</reference>
<keyword evidence="7" id="KW-0732">Signal</keyword>
<organism evidence="9 10">
    <name type="scientific">Maribacter orientalis</name>
    <dbReference type="NCBI Taxonomy" id="228957"/>
    <lineage>
        <taxon>Bacteria</taxon>
        <taxon>Pseudomonadati</taxon>
        <taxon>Bacteroidota</taxon>
        <taxon>Flavobacteriia</taxon>
        <taxon>Flavobacteriales</taxon>
        <taxon>Flavobacteriaceae</taxon>
        <taxon>Maribacter</taxon>
    </lineage>
</organism>
<evidence type="ECO:0000256" key="2">
    <source>
        <dbReference type="ARBA" id="ARBA00006577"/>
    </source>
</evidence>
<dbReference type="SUPFAM" id="SSF54534">
    <property type="entry name" value="FKBP-like"/>
    <property type="match status" value="1"/>
</dbReference>
<evidence type="ECO:0000259" key="8">
    <source>
        <dbReference type="PROSITE" id="PS50059"/>
    </source>
</evidence>
<evidence type="ECO:0000313" key="10">
    <source>
        <dbReference type="Proteomes" id="UP000198990"/>
    </source>
</evidence>
<dbReference type="EC" id="5.2.1.8" evidence="6"/>
<comment type="similarity">
    <text evidence="2 6">Belongs to the FKBP-type PPIase family.</text>
</comment>
<dbReference type="RefSeq" id="WP_091619770.1">
    <property type="nucleotide sequence ID" value="NZ_FNZN01000001.1"/>
</dbReference>
<dbReference type="STRING" id="228957.SAMN04488008_101662"/>
<dbReference type="AlphaFoldDB" id="A0A1H7HVD7"/>
<keyword evidence="4 5" id="KW-0413">Isomerase</keyword>
<keyword evidence="10" id="KW-1185">Reference proteome</keyword>
<evidence type="ECO:0000256" key="7">
    <source>
        <dbReference type="SAM" id="SignalP"/>
    </source>
</evidence>
<evidence type="ECO:0000256" key="4">
    <source>
        <dbReference type="ARBA" id="ARBA00023235"/>
    </source>
</evidence>
<name>A0A1H7HVD7_9FLAO</name>
<dbReference type="PROSITE" id="PS50059">
    <property type="entry name" value="FKBP_PPIASE"/>
    <property type="match status" value="1"/>
</dbReference>
<sequence length="158" mass="17049">MKYAVFLFLMTLMVSCNSNDSNTNAPLQEPFDYSVINEQDINAYLTTNDLVSLKTESGLHYIIENQGDGVKPNASSNVTVAYKGYFLNGTVFDESSAEGLTIGLNQVIEGWTEGISLFNEGGNGILLLPAHLGYGSFDYSTIPGGSVLVFDISLISVN</sequence>
<evidence type="ECO:0000256" key="1">
    <source>
        <dbReference type="ARBA" id="ARBA00000971"/>
    </source>
</evidence>
<feature type="signal peptide" evidence="7">
    <location>
        <begin position="1"/>
        <end position="18"/>
    </location>
</feature>
<protein>
    <recommendedName>
        <fullName evidence="6">Peptidyl-prolyl cis-trans isomerase</fullName>
        <ecNumber evidence="6">5.2.1.8</ecNumber>
    </recommendedName>
</protein>
<dbReference type="Gene3D" id="3.10.50.40">
    <property type="match status" value="1"/>
</dbReference>
<evidence type="ECO:0000256" key="5">
    <source>
        <dbReference type="PROSITE-ProRule" id="PRU00277"/>
    </source>
</evidence>
<dbReference type="GO" id="GO:0003755">
    <property type="term" value="F:peptidyl-prolyl cis-trans isomerase activity"/>
    <property type="evidence" value="ECO:0007669"/>
    <property type="project" value="UniProtKB-UniRule"/>
</dbReference>
<dbReference type="EMBL" id="FNZN01000001">
    <property type="protein sequence ID" value="SEK53542.1"/>
    <property type="molecule type" value="Genomic_DNA"/>
</dbReference>
<evidence type="ECO:0000256" key="6">
    <source>
        <dbReference type="RuleBase" id="RU003915"/>
    </source>
</evidence>
<dbReference type="PANTHER" id="PTHR43811:SF19">
    <property type="entry name" value="39 KDA FK506-BINDING NUCLEAR PROTEIN"/>
    <property type="match status" value="1"/>
</dbReference>
<dbReference type="Proteomes" id="UP000198990">
    <property type="component" value="Unassembled WGS sequence"/>
</dbReference>
<accession>A0A1H7HVD7</accession>
<dbReference type="Pfam" id="PF00254">
    <property type="entry name" value="FKBP_C"/>
    <property type="match status" value="1"/>
</dbReference>
<dbReference type="InterPro" id="IPR046357">
    <property type="entry name" value="PPIase_dom_sf"/>
</dbReference>
<gene>
    <name evidence="9" type="ORF">SAMN04488008_101662</name>
</gene>
<dbReference type="PANTHER" id="PTHR43811">
    <property type="entry name" value="FKBP-TYPE PEPTIDYL-PROLYL CIS-TRANS ISOMERASE FKPA"/>
    <property type="match status" value="1"/>
</dbReference>
<feature type="chain" id="PRO_5011754612" description="Peptidyl-prolyl cis-trans isomerase" evidence="7">
    <location>
        <begin position="19"/>
        <end position="158"/>
    </location>
</feature>
<keyword evidence="3 5" id="KW-0697">Rotamase</keyword>
<dbReference type="InterPro" id="IPR001179">
    <property type="entry name" value="PPIase_FKBP_dom"/>
</dbReference>
<feature type="domain" description="PPIase FKBP-type" evidence="8">
    <location>
        <begin position="75"/>
        <end position="158"/>
    </location>
</feature>
<dbReference type="PROSITE" id="PS51257">
    <property type="entry name" value="PROKAR_LIPOPROTEIN"/>
    <property type="match status" value="1"/>
</dbReference>